<dbReference type="GO" id="GO:0008474">
    <property type="term" value="F:palmitoyl-(protein) hydrolase activity"/>
    <property type="evidence" value="ECO:0007669"/>
    <property type="project" value="TreeGrafter"/>
</dbReference>
<accession>A0A6A4X324</accession>
<protein>
    <submittedName>
        <fullName evidence="3">Mycophenolic acid acyl-glucuronide esterase, mitochondrial</fullName>
    </submittedName>
</protein>
<sequence>MATPEGTVVGLQKSAIFRKHNLVETRYANLGTAGQTSYTRRLAYCKVEGQRRPGIIYIPGYFAPMNIAKANILEAFCIRTGRPFVKYDAEGVGQSVIPDVEEVSFTKWFEDACYVVEHLTDGPQMLVSSSNGAWMALLMASRYPDRIHSTLMIGPGVNQCMDDDIYEGILASLDKETAARVRAGKPMRFKANWVGEVTGSKKFLDEMKAFRITNEQLHNIKCPVRIVHATDDSSVLWDNSVRLMDIIGHQDVRMYLKKRGDHRMLADEDLHLLLIAVQELLDSYPVPDGPPAPPSPLTVSLKELREAGVIGERRERDMRETGMGGEREQKSKL</sequence>
<dbReference type="OrthoDB" id="408373at2759"/>
<keyword evidence="4" id="KW-1185">Reference proteome</keyword>
<dbReference type="InterPro" id="IPR052382">
    <property type="entry name" value="ABHD10_acyl-thioesterase"/>
</dbReference>
<dbReference type="Proteomes" id="UP000440578">
    <property type="component" value="Unassembled WGS sequence"/>
</dbReference>
<comment type="caution">
    <text evidence="3">The sequence shown here is derived from an EMBL/GenBank/DDBJ whole genome shotgun (WGS) entry which is preliminary data.</text>
</comment>
<name>A0A6A4X324_AMPAM</name>
<proteinExistence type="predicted"/>
<evidence type="ECO:0000256" key="2">
    <source>
        <dbReference type="SAM" id="MobiDB-lite"/>
    </source>
</evidence>
<dbReference type="SUPFAM" id="SSF53474">
    <property type="entry name" value="alpha/beta-Hydrolases"/>
    <property type="match status" value="1"/>
</dbReference>
<evidence type="ECO:0000313" key="3">
    <source>
        <dbReference type="EMBL" id="KAF0310500.1"/>
    </source>
</evidence>
<dbReference type="PANTHER" id="PTHR16138:SF7">
    <property type="entry name" value="PALMITOYL-PROTEIN THIOESTERASE ABHD10, MITOCHONDRIAL"/>
    <property type="match status" value="1"/>
</dbReference>
<keyword evidence="1" id="KW-0378">Hydrolase</keyword>
<feature type="region of interest" description="Disordered" evidence="2">
    <location>
        <begin position="310"/>
        <end position="333"/>
    </location>
</feature>
<organism evidence="3 4">
    <name type="scientific">Amphibalanus amphitrite</name>
    <name type="common">Striped barnacle</name>
    <name type="synonym">Balanus amphitrite</name>
    <dbReference type="NCBI Taxonomy" id="1232801"/>
    <lineage>
        <taxon>Eukaryota</taxon>
        <taxon>Metazoa</taxon>
        <taxon>Ecdysozoa</taxon>
        <taxon>Arthropoda</taxon>
        <taxon>Crustacea</taxon>
        <taxon>Multicrustacea</taxon>
        <taxon>Cirripedia</taxon>
        <taxon>Thoracica</taxon>
        <taxon>Thoracicalcarea</taxon>
        <taxon>Balanomorpha</taxon>
        <taxon>Balanoidea</taxon>
        <taxon>Balanidae</taxon>
        <taxon>Amphibalaninae</taxon>
        <taxon>Amphibalanus</taxon>
    </lineage>
</organism>
<dbReference type="PANTHER" id="PTHR16138">
    <property type="entry name" value="MYCOPHENOLIC ACID ACYL-GLUCURONIDE ESTERASE, MITOCHONDRIAL"/>
    <property type="match status" value="1"/>
</dbReference>
<dbReference type="GO" id="GO:0005739">
    <property type="term" value="C:mitochondrion"/>
    <property type="evidence" value="ECO:0007669"/>
    <property type="project" value="TreeGrafter"/>
</dbReference>
<dbReference type="Gene3D" id="3.40.50.1820">
    <property type="entry name" value="alpha/beta hydrolase"/>
    <property type="match status" value="1"/>
</dbReference>
<dbReference type="EMBL" id="VIIS01000307">
    <property type="protein sequence ID" value="KAF0310500.1"/>
    <property type="molecule type" value="Genomic_DNA"/>
</dbReference>
<reference evidence="3 4" key="1">
    <citation type="submission" date="2019-07" db="EMBL/GenBank/DDBJ databases">
        <title>Draft genome assembly of a fouling barnacle, Amphibalanus amphitrite (Darwin, 1854): The first reference genome for Thecostraca.</title>
        <authorList>
            <person name="Kim W."/>
        </authorList>
    </citation>
    <scope>NUCLEOTIDE SEQUENCE [LARGE SCALE GENOMIC DNA]</scope>
    <source>
        <strain evidence="3">SNU_AA5</strain>
        <tissue evidence="3">Soma without cirri and trophi</tissue>
    </source>
</reference>
<evidence type="ECO:0000256" key="1">
    <source>
        <dbReference type="ARBA" id="ARBA00022801"/>
    </source>
</evidence>
<dbReference type="InterPro" id="IPR029058">
    <property type="entry name" value="AB_hydrolase_fold"/>
</dbReference>
<dbReference type="AlphaFoldDB" id="A0A6A4X324"/>
<dbReference type="GO" id="GO:0004553">
    <property type="term" value="F:hydrolase activity, hydrolyzing O-glycosyl compounds"/>
    <property type="evidence" value="ECO:0007669"/>
    <property type="project" value="TreeGrafter"/>
</dbReference>
<gene>
    <name evidence="3" type="primary">Abhd10_1</name>
    <name evidence="3" type="ORF">FJT64_018508</name>
</gene>
<evidence type="ECO:0000313" key="4">
    <source>
        <dbReference type="Proteomes" id="UP000440578"/>
    </source>
</evidence>